<accession>A0A8R1EKK5</accession>
<sequence>MEEKLIGRKRNRYPLFRYRETTRELLMRVQRKLLSRSIVPASPRNSDCIENCALYAIEMETDDYEELPDLDASDGSNGADKRSSIEKLTDQDLSRLYFLLTITHSKSAIDSNRQTTFVQRENFAKDCL</sequence>
<evidence type="ECO:0000313" key="2">
    <source>
        <dbReference type="Proteomes" id="UP000005237"/>
    </source>
</evidence>
<reference evidence="1" key="2">
    <citation type="submission" date="2022-06" db="UniProtKB">
        <authorList>
            <consortium name="EnsemblMetazoa"/>
        </authorList>
    </citation>
    <scope>IDENTIFICATION</scope>
    <source>
        <strain evidence="1">DF5081</strain>
    </source>
</reference>
<dbReference type="EnsemblMetazoa" id="CJA37050a.2">
    <property type="protein sequence ID" value="CJA37050a.2"/>
    <property type="gene ID" value="WBGene00212897"/>
</dbReference>
<dbReference type="Proteomes" id="UP000005237">
    <property type="component" value="Unassembled WGS sequence"/>
</dbReference>
<proteinExistence type="predicted"/>
<dbReference type="AlphaFoldDB" id="A0A8R1EKK5"/>
<dbReference type="EnsemblMetazoa" id="CJA37050a.5">
    <property type="protein sequence ID" value="CJA37050a.5"/>
    <property type="gene ID" value="WBGene00212897"/>
</dbReference>
<protein>
    <submittedName>
        <fullName evidence="1">Uncharacterized protein</fullName>
    </submittedName>
</protein>
<reference evidence="2" key="1">
    <citation type="submission" date="2010-08" db="EMBL/GenBank/DDBJ databases">
        <authorList>
            <consortium name="Caenorhabditis japonica Sequencing Consortium"/>
            <person name="Wilson R.K."/>
        </authorList>
    </citation>
    <scope>NUCLEOTIDE SEQUENCE [LARGE SCALE GENOMIC DNA]</scope>
    <source>
        <strain evidence="2">DF5081</strain>
    </source>
</reference>
<dbReference type="EnsemblMetazoa" id="CJA37050a.3">
    <property type="protein sequence ID" value="CJA37050a.3"/>
    <property type="gene ID" value="WBGene00212897"/>
</dbReference>
<dbReference type="EnsemblMetazoa" id="CJA37050a.1">
    <property type="protein sequence ID" value="CJA37050a.1"/>
    <property type="gene ID" value="WBGene00212897"/>
</dbReference>
<keyword evidence="2" id="KW-1185">Reference proteome</keyword>
<name>A0A8R1EKK5_CAEJA</name>
<dbReference type="EnsemblMetazoa" id="CJA37050a.4">
    <property type="protein sequence ID" value="CJA37050a.4"/>
    <property type="gene ID" value="WBGene00212897"/>
</dbReference>
<organism evidence="1 2">
    <name type="scientific">Caenorhabditis japonica</name>
    <dbReference type="NCBI Taxonomy" id="281687"/>
    <lineage>
        <taxon>Eukaryota</taxon>
        <taxon>Metazoa</taxon>
        <taxon>Ecdysozoa</taxon>
        <taxon>Nematoda</taxon>
        <taxon>Chromadorea</taxon>
        <taxon>Rhabditida</taxon>
        <taxon>Rhabditina</taxon>
        <taxon>Rhabditomorpha</taxon>
        <taxon>Rhabditoidea</taxon>
        <taxon>Rhabditidae</taxon>
        <taxon>Peloderinae</taxon>
        <taxon>Caenorhabditis</taxon>
    </lineage>
</organism>
<evidence type="ECO:0000313" key="1">
    <source>
        <dbReference type="EnsemblMetazoa" id="CJA37050a.4"/>
    </source>
</evidence>